<dbReference type="AlphaFoldDB" id="A0A0D2KVP2"/>
<name>A0A0D2KVP2_HYPSF</name>
<dbReference type="SUPFAM" id="SSF54637">
    <property type="entry name" value="Thioesterase/thiol ester dehydrase-isomerase"/>
    <property type="match status" value="1"/>
</dbReference>
<dbReference type="PANTHER" id="PTHR21660:SF1">
    <property type="entry name" value="ACYL-COENZYME A THIOESTERASE 13"/>
    <property type="match status" value="1"/>
</dbReference>
<dbReference type="OrthoDB" id="2831072at2759"/>
<dbReference type="PANTHER" id="PTHR21660">
    <property type="entry name" value="THIOESTERASE SUPERFAMILY MEMBER-RELATED"/>
    <property type="match status" value="1"/>
</dbReference>
<evidence type="ECO:0000256" key="1">
    <source>
        <dbReference type="ARBA" id="ARBA00008324"/>
    </source>
</evidence>
<dbReference type="InterPro" id="IPR003736">
    <property type="entry name" value="PAAI_dom"/>
</dbReference>
<dbReference type="STRING" id="945553.A0A0D2KVP2"/>
<evidence type="ECO:0000313" key="6">
    <source>
        <dbReference type="Proteomes" id="UP000054270"/>
    </source>
</evidence>
<dbReference type="CDD" id="cd03443">
    <property type="entry name" value="PaaI_thioesterase"/>
    <property type="match status" value="1"/>
</dbReference>
<dbReference type="EMBL" id="KN817586">
    <property type="protein sequence ID" value="KJA18682.1"/>
    <property type="molecule type" value="Genomic_DNA"/>
</dbReference>
<dbReference type="OMA" id="IDNCCST"/>
<proteinExistence type="inferred from homology"/>
<feature type="compositionally biased region" description="Low complexity" evidence="3">
    <location>
        <begin position="40"/>
        <end position="65"/>
    </location>
</feature>
<evidence type="ECO:0000259" key="4">
    <source>
        <dbReference type="Pfam" id="PF03061"/>
    </source>
</evidence>
<dbReference type="NCBIfam" id="TIGR00369">
    <property type="entry name" value="unchar_dom_1"/>
    <property type="match status" value="1"/>
</dbReference>
<organism evidence="5 6">
    <name type="scientific">Hypholoma sublateritium (strain FD-334 SS-4)</name>
    <dbReference type="NCBI Taxonomy" id="945553"/>
    <lineage>
        <taxon>Eukaryota</taxon>
        <taxon>Fungi</taxon>
        <taxon>Dikarya</taxon>
        <taxon>Basidiomycota</taxon>
        <taxon>Agaricomycotina</taxon>
        <taxon>Agaricomycetes</taxon>
        <taxon>Agaricomycetidae</taxon>
        <taxon>Agaricales</taxon>
        <taxon>Agaricineae</taxon>
        <taxon>Strophariaceae</taxon>
        <taxon>Hypholoma</taxon>
    </lineage>
</organism>
<feature type="compositionally biased region" description="Low complexity" evidence="3">
    <location>
        <begin position="1"/>
        <end position="18"/>
    </location>
</feature>
<keyword evidence="2" id="KW-0378">Hydrolase</keyword>
<dbReference type="Gene3D" id="3.10.129.10">
    <property type="entry name" value="Hotdog Thioesterase"/>
    <property type="match status" value="1"/>
</dbReference>
<protein>
    <recommendedName>
        <fullName evidence="4">Thioesterase domain-containing protein</fullName>
    </recommendedName>
</protein>
<dbReference type="Pfam" id="PF03061">
    <property type="entry name" value="4HBT"/>
    <property type="match status" value="1"/>
</dbReference>
<dbReference type="InterPro" id="IPR006683">
    <property type="entry name" value="Thioestr_dom"/>
</dbReference>
<feature type="domain" description="Thioesterase" evidence="4">
    <location>
        <begin position="153"/>
        <end position="230"/>
    </location>
</feature>
<feature type="region of interest" description="Disordered" evidence="3">
    <location>
        <begin position="1"/>
        <end position="65"/>
    </location>
</feature>
<reference evidence="6" key="1">
    <citation type="submission" date="2014-04" db="EMBL/GenBank/DDBJ databases">
        <title>Evolutionary Origins and Diversification of the Mycorrhizal Mutualists.</title>
        <authorList>
            <consortium name="DOE Joint Genome Institute"/>
            <consortium name="Mycorrhizal Genomics Consortium"/>
            <person name="Kohler A."/>
            <person name="Kuo A."/>
            <person name="Nagy L.G."/>
            <person name="Floudas D."/>
            <person name="Copeland A."/>
            <person name="Barry K.W."/>
            <person name="Cichocki N."/>
            <person name="Veneault-Fourrey C."/>
            <person name="LaButti K."/>
            <person name="Lindquist E.A."/>
            <person name="Lipzen A."/>
            <person name="Lundell T."/>
            <person name="Morin E."/>
            <person name="Murat C."/>
            <person name="Riley R."/>
            <person name="Ohm R."/>
            <person name="Sun H."/>
            <person name="Tunlid A."/>
            <person name="Henrissat B."/>
            <person name="Grigoriev I.V."/>
            <person name="Hibbett D.S."/>
            <person name="Martin F."/>
        </authorList>
    </citation>
    <scope>NUCLEOTIDE SEQUENCE [LARGE SCALE GENOMIC DNA]</scope>
    <source>
        <strain evidence="6">FD-334 SS-4</strain>
    </source>
</reference>
<gene>
    <name evidence="5" type="ORF">HYPSUDRAFT_45020</name>
</gene>
<evidence type="ECO:0000313" key="5">
    <source>
        <dbReference type="EMBL" id="KJA18682.1"/>
    </source>
</evidence>
<comment type="similarity">
    <text evidence="1">Belongs to the thioesterase PaaI family.</text>
</comment>
<dbReference type="GO" id="GO:0047617">
    <property type="term" value="F:fatty acyl-CoA hydrolase activity"/>
    <property type="evidence" value="ECO:0007669"/>
    <property type="project" value="InterPro"/>
</dbReference>
<dbReference type="InterPro" id="IPR029069">
    <property type="entry name" value="HotDog_dom_sf"/>
</dbReference>
<dbReference type="InterPro" id="IPR039298">
    <property type="entry name" value="ACOT13"/>
</dbReference>
<sequence>MSSRLALAPLSELASPSPEVGPADVDAEPVLAHEDDLPAHAPRTNTNTPHHTATAPQPTANAPAKSWVDPAALPAHAHATPVGGSAPAWVKALSYNTLMHYGVGPADAFGARVGRALRFTDVSVRPGAGAGGRLEATTTAEVAVTKHMLNGAGMLHGGCVAYLIDNCCSTPLVVLGLSTGTNGVGVTQALNILFHAPAPLGTTLQIVSTSIALGGRVMSARCEILDKDSGRTIASAFLSKMQPAKL</sequence>
<accession>A0A0D2KVP2</accession>
<dbReference type="Proteomes" id="UP000054270">
    <property type="component" value="Unassembled WGS sequence"/>
</dbReference>
<keyword evidence="6" id="KW-1185">Reference proteome</keyword>
<evidence type="ECO:0000256" key="2">
    <source>
        <dbReference type="ARBA" id="ARBA00022801"/>
    </source>
</evidence>
<evidence type="ECO:0000256" key="3">
    <source>
        <dbReference type="SAM" id="MobiDB-lite"/>
    </source>
</evidence>